<dbReference type="PANTHER" id="PTHR30213:SF1">
    <property type="entry name" value="INNER MEMBRANE PROTEIN YHJD"/>
    <property type="match status" value="1"/>
</dbReference>
<sequence>MWPILKTALMNWSQHRSTTVGAALAYYSVFSLGPLLLIVIAIAGFAFGEDAVRGTLSTESRDLLGAEGAAIIETMLDGAASREASSFTAALGIGLLLVTALTVVVQLKEAMNTVWDVSQPTGGTVIWYLRTYFMSLLGVMALGFLVIASLVISTTLTALSSWASDIPIDTRFWELLNTGVTVLILSGLFAMLYKWFPDAKVRWSDAWPGAVAAALMFAGGKLAIAWYIGRQGLQSTYGAAASLVILLLWVYFTALIVLLGAEISRAYALSREADGAAPAPTPEKG</sequence>
<dbReference type="InterPro" id="IPR017039">
    <property type="entry name" value="Virul_fac_BrkB"/>
</dbReference>
<feature type="transmembrane region" description="Helical" evidence="6">
    <location>
        <begin position="240"/>
        <end position="261"/>
    </location>
</feature>
<comment type="subcellular location">
    <subcellularLocation>
        <location evidence="1">Cell membrane</location>
        <topology evidence="1">Multi-pass membrane protein</topology>
    </subcellularLocation>
</comment>
<dbReference type="PIRSF" id="PIRSF035875">
    <property type="entry name" value="RNase_BN"/>
    <property type="match status" value="1"/>
</dbReference>
<dbReference type="AlphaFoldDB" id="A0A109BAA9"/>
<gene>
    <name evidence="7" type="ORF">APY04_3215</name>
</gene>
<name>A0A109BAA9_HYPSL</name>
<proteinExistence type="predicted"/>
<evidence type="ECO:0000256" key="5">
    <source>
        <dbReference type="ARBA" id="ARBA00023136"/>
    </source>
</evidence>
<evidence type="ECO:0000256" key="2">
    <source>
        <dbReference type="ARBA" id="ARBA00022475"/>
    </source>
</evidence>
<feature type="transmembrane region" description="Helical" evidence="6">
    <location>
        <begin position="172"/>
        <end position="193"/>
    </location>
</feature>
<keyword evidence="5 6" id="KW-0472">Membrane</keyword>
<comment type="caution">
    <text evidence="7">The sequence shown here is derived from an EMBL/GenBank/DDBJ whole genome shotgun (WGS) entry which is preliminary data.</text>
</comment>
<feature type="transmembrane region" description="Helical" evidence="6">
    <location>
        <begin position="127"/>
        <end position="152"/>
    </location>
</feature>
<feature type="transmembrane region" description="Helical" evidence="6">
    <location>
        <begin position="205"/>
        <end position="228"/>
    </location>
</feature>
<dbReference type="STRING" id="121290.APY04_3215"/>
<evidence type="ECO:0000256" key="1">
    <source>
        <dbReference type="ARBA" id="ARBA00004651"/>
    </source>
</evidence>
<dbReference type="NCBIfam" id="TIGR00765">
    <property type="entry name" value="yihY_not_rbn"/>
    <property type="match status" value="1"/>
</dbReference>
<keyword evidence="4 6" id="KW-1133">Transmembrane helix</keyword>
<dbReference type="PATRIC" id="fig|121290.4.peg.2054"/>
<evidence type="ECO:0000313" key="8">
    <source>
        <dbReference type="Proteomes" id="UP000059074"/>
    </source>
</evidence>
<dbReference type="RefSeq" id="WP_068464509.1">
    <property type="nucleotide sequence ID" value="NZ_LMTR01000091.1"/>
</dbReference>
<dbReference type="Pfam" id="PF03631">
    <property type="entry name" value="Virul_fac_BrkB"/>
    <property type="match status" value="1"/>
</dbReference>
<protein>
    <submittedName>
        <fullName evidence="7">Inner membrane protein YihY, formerly thought to be RNase BN</fullName>
    </submittedName>
</protein>
<reference evidence="7 8" key="1">
    <citation type="submission" date="2015-10" db="EMBL/GenBank/DDBJ databases">
        <title>Transcriptomic analysis of a linuron degrading triple-species bacterial consortium.</title>
        <authorList>
            <person name="Albers P."/>
        </authorList>
    </citation>
    <scope>NUCLEOTIDE SEQUENCE [LARGE SCALE GENOMIC DNA]</scope>
    <source>
        <strain evidence="7 8">WDL6</strain>
    </source>
</reference>
<accession>A0A109BAA9</accession>
<dbReference type="EMBL" id="LMTR01000091">
    <property type="protein sequence ID" value="KWT64547.1"/>
    <property type="molecule type" value="Genomic_DNA"/>
</dbReference>
<dbReference type="PANTHER" id="PTHR30213">
    <property type="entry name" value="INNER MEMBRANE PROTEIN YHJD"/>
    <property type="match status" value="1"/>
</dbReference>
<evidence type="ECO:0000313" key="7">
    <source>
        <dbReference type="EMBL" id="KWT64547.1"/>
    </source>
</evidence>
<dbReference type="Proteomes" id="UP000059074">
    <property type="component" value="Unassembled WGS sequence"/>
</dbReference>
<evidence type="ECO:0000256" key="6">
    <source>
        <dbReference type="SAM" id="Phobius"/>
    </source>
</evidence>
<evidence type="ECO:0000256" key="3">
    <source>
        <dbReference type="ARBA" id="ARBA00022692"/>
    </source>
</evidence>
<feature type="transmembrane region" description="Helical" evidence="6">
    <location>
        <begin position="20"/>
        <end position="47"/>
    </location>
</feature>
<feature type="transmembrane region" description="Helical" evidence="6">
    <location>
        <begin position="84"/>
        <end position="107"/>
    </location>
</feature>
<keyword evidence="8" id="KW-1185">Reference proteome</keyword>
<dbReference type="GO" id="GO:0005886">
    <property type="term" value="C:plasma membrane"/>
    <property type="evidence" value="ECO:0007669"/>
    <property type="project" value="UniProtKB-SubCell"/>
</dbReference>
<evidence type="ECO:0000256" key="4">
    <source>
        <dbReference type="ARBA" id="ARBA00022989"/>
    </source>
</evidence>
<keyword evidence="3 6" id="KW-0812">Transmembrane</keyword>
<keyword evidence="2" id="KW-1003">Cell membrane</keyword>
<organism evidence="7 8">
    <name type="scientific">Hyphomicrobium sulfonivorans</name>
    <dbReference type="NCBI Taxonomy" id="121290"/>
    <lineage>
        <taxon>Bacteria</taxon>
        <taxon>Pseudomonadati</taxon>
        <taxon>Pseudomonadota</taxon>
        <taxon>Alphaproteobacteria</taxon>
        <taxon>Hyphomicrobiales</taxon>
        <taxon>Hyphomicrobiaceae</taxon>
        <taxon>Hyphomicrobium</taxon>
    </lineage>
</organism>